<organism evidence="1 2">
    <name type="scientific">Aliarcobacter butzleri L351</name>
    <dbReference type="NCBI Taxonomy" id="1447259"/>
    <lineage>
        <taxon>Bacteria</taxon>
        <taxon>Pseudomonadati</taxon>
        <taxon>Campylobacterota</taxon>
        <taxon>Epsilonproteobacteria</taxon>
        <taxon>Campylobacterales</taxon>
        <taxon>Arcobacteraceae</taxon>
        <taxon>Aliarcobacter</taxon>
    </lineage>
</organism>
<accession>A0A837J2J8</accession>
<reference evidence="1 2" key="1">
    <citation type="submission" date="2014-01" db="EMBL/GenBank/DDBJ databases">
        <title>Development of a Comparative Genomic Fingerprinting Assay for High Resolution Genotyping of Arcobacter butzleri.</title>
        <authorList>
            <person name="Webb A.L."/>
            <person name="Inglis G.D."/>
            <person name="Kruczkiewicz P."/>
            <person name="Selinger L.B."/>
            <person name="Taboada E.N."/>
        </authorList>
    </citation>
    <scope>NUCLEOTIDE SEQUENCE [LARGE SCALE GENOMIC DNA]</scope>
    <source>
        <strain evidence="1 2">L351</strain>
    </source>
</reference>
<dbReference type="RefSeq" id="WP_046992291.1">
    <property type="nucleotide sequence ID" value="NZ_JAIS01000095.1"/>
</dbReference>
<name>A0A837J2J8_9BACT</name>
<evidence type="ECO:0000313" key="2">
    <source>
        <dbReference type="Proteomes" id="UP000035526"/>
    </source>
</evidence>
<comment type="caution">
    <text evidence="1">The sequence shown here is derived from an EMBL/GenBank/DDBJ whole genome shotgun (WGS) entry which is preliminary data.</text>
</comment>
<protein>
    <submittedName>
        <fullName evidence="1">Uncharacterized protein</fullName>
    </submittedName>
</protein>
<dbReference type="AlphaFoldDB" id="A0A837J2J8"/>
<dbReference type="EMBL" id="JAIS01000095">
    <property type="protein sequence ID" value="KLD99515.1"/>
    <property type="molecule type" value="Genomic_DNA"/>
</dbReference>
<proteinExistence type="predicted"/>
<dbReference type="Proteomes" id="UP000035526">
    <property type="component" value="Unassembled WGS sequence"/>
</dbReference>
<sequence length="257" mass="30629">MYLEKIETSFNNSTLNLQSDKLDFMLCLKHLNFINSENSIKQIIKNISELKLINPEDDVKNIREITSTHIFKGLLHSKNTRFYSLHKTSRFNLEDVKLFIEYITLINNTEMICEYFKETFERAISEERMIWLTDEKISDVKELIMKLGLYHMETVTEKDSFFLFEFEVDKYFKPTWIDSGFVFYFNSQKEDNEYGLTLNLENGLDGLKEFITKRKNIKLKNISVLYPSEVVKAHNLSNTFWSNIKSRIEQKRDELKC</sequence>
<evidence type="ECO:0000313" key="1">
    <source>
        <dbReference type="EMBL" id="KLD99515.1"/>
    </source>
</evidence>
<gene>
    <name evidence="1" type="ORF">AF76_10625</name>
</gene>